<keyword evidence="6" id="KW-0282">Flagellum</keyword>
<dbReference type="STRING" id="753702.SAMN04488102_10643"/>
<dbReference type="Pfam" id="PF00700">
    <property type="entry name" value="Flagellin_C"/>
    <property type="match status" value="1"/>
</dbReference>
<name>A0A1I1J2V0_9LACT</name>
<evidence type="ECO:0000256" key="1">
    <source>
        <dbReference type="ARBA" id="ARBA00004365"/>
    </source>
</evidence>
<dbReference type="GO" id="GO:0005198">
    <property type="term" value="F:structural molecule activity"/>
    <property type="evidence" value="ECO:0007669"/>
    <property type="project" value="InterPro"/>
</dbReference>
<dbReference type="AlphaFoldDB" id="A0A1I1J2V0"/>
<evidence type="ECO:0000259" key="4">
    <source>
        <dbReference type="Pfam" id="PF00669"/>
    </source>
</evidence>
<proteinExistence type="inferred from homology"/>
<protein>
    <submittedName>
        <fullName evidence="6">Flagellar hook-associated protein 3 FlgL</fullName>
    </submittedName>
</protein>
<evidence type="ECO:0000256" key="3">
    <source>
        <dbReference type="ARBA" id="ARBA00023143"/>
    </source>
</evidence>
<sequence>MRITNSLMSQSFLSNLNKNSNKVFKYQEQLSSLEQVSRPSDDPLKVSKIIDLKNEIKQNAQYKTTINDAIDFTNVQDSALANATNSLQRIHTLTQQAANGTYNTQDRQAIKTEIQNEVETMMDSLNTNFGGRYVFAGQNSTTKPFENNGSGIDYKGSSIANNNLSKEIARGVNVELKTDGSDLFELKDGSGNIGELFDDVFMALDNDDTGELGNLLGRIESHIDTTVNKRTEIGAIQNRLTAALDRNDSEYLNLETSLSKNQDIDLAETYMNYTMEMNAYQASMNMGTKILQTNIMDYVR</sequence>
<dbReference type="InterPro" id="IPR001492">
    <property type="entry name" value="Flagellin"/>
</dbReference>
<keyword evidence="6" id="KW-0966">Cell projection</keyword>
<dbReference type="Pfam" id="PF00669">
    <property type="entry name" value="Flagellin_N"/>
    <property type="match status" value="1"/>
</dbReference>
<accession>A0A1I1J2V0</accession>
<comment type="subcellular location">
    <subcellularLocation>
        <location evidence="1">Bacterial flagellum</location>
    </subcellularLocation>
</comment>
<dbReference type="PANTHER" id="PTHR42792">
    <property type="entry name" value="FLAGELLIN"/>
    <property type="match status" value="1"/>
</dbReference>
<evidence type="ECO:0000259" key="5">
    <source>
        <dbReference type="Pfam" id="PF00700"/>
    </source>
</evidence>
<dbReference type="RefSeq" id="WP_091530024.1">
    <property type="nucleotide sequence ID" value="NZ_FOLT01000006.1"/>
</dbReference>
<keyword evidence="3" id="KW-0975">Bacterial flagellum</keyword>
<evidence type="ECO:0000313" key="6">
    <source>
        <dbReference type="EMBL" id="SFC39780.1"/>
    </source>
</evidence>
<keyword evidence="7" id="KW-1185">Reference proteome</keyword>
<dbReference type="EMBL" id="FOLT01000006">
    <property type="protein sequence ID" value="SFC39780.1"/>
    <property type="molecule type" value="Genomic_DNA"/>
</dbReference>
<dbReference type="OrthoDB" id="9758307at2"/>
<evidence type="ECO:0000256" key="2">
    <source>
        <dbReference type="ARBA" id="ARBA00005709"/>
    </source>
</evidence>
<reference evidence="7" key="1">
    <citation type="submission" date="2016-10" db="EMBL/GenBank/DDBJ databases">
        <authorList>
            <person name="Varghese N."/>
            <person name="Submissions S."/>
        </authorList>
    </citation>
    <scope>NUCLEOTIDE SEQUENCE [LARGE SCALE GENOMIC DNA]</scope>
    <source>
        <strain evidence="7">DSM 23664</strain>
    </source>
</reference>
<keyword evidence="6" id="KW-0969">Cilium</keyword>
<dbReference type="InterPro" id="IPR001029">
    <property type="entry name" value="Flagellin_N"/>
</dbReference>
<dbReference type="GO" id="GO:0071973">
    <property type="term" value="P:bacterial-type flagellum-dependent cell motility"/>
    <property type="evidence" value="ECO:0007669"/>
    <property type="project" value="InterPro"/>
</dbReference>
<dbReference type="SUPFAM" id="SSF64518">
    <property type="entry name" value="Phase 1 flagellin"/>
    <property type="match status" value="1"/>
</dbReference>
<dbReference type="InterPro" id="IPR046358">
    <property type="entry name" value="Flagellin_C"/>
</dbReference>
<dbReference type="Proteomes" id="UP000199612">
    <property type="component" value="Unassembled WGS sequence"/>
</dbReference>
<organism evidence="6 7">
    <name type="scientific">Alkalibacterium subtropicum</name>
    <dbReference type="NCBI Taxonomy" id="753702"/>
    <lineage>
        <taxon>Bacteria</taxon>
        <taxon>Bacillati</taxon>
        <taxon>Bacillota</taxon>
        <taxon>Bacilli</taxon>
        <taxon>Lactobacillales</taxon>
        <taxon>Carnobacteriaceae</taxon>
        <taxon>Alkalibacterium</taxon>
    </lineage>
</organism>
<dbReference type="InterPro" id="IPR013384">
    <property type="entry name" value="Flagell_FlgL"/>
</dbReference>
<feature type="domain" description="Flagellin N-terminal" evidence="4">
    <location>
        <begin position="5"/>
        <end position="139"/>
    </location>
</feature>
<evidence type="ECO:0000313" key="7">
    <source>
        <dbReference type="Proteomes" id="UP000199612"/>
    </source>
</evidence>
<dbReference type="GO" id="GO:0009424">
    <property type="term" value="C:bacterial-type flagellum hook"/>
    <property type="evidence" value="ECO:0007669"/>
    <property type="project" value="InterPro"/>
</dbReference>
<gene>
    <name evidence="6" type="ORF">SAMN04488102_10643</name>
</gene>
<comment type="similarity">
    <text evidence="2">Belongs to the bacterial flagellin family.</text>
</comment>
<feature type="domain" description="Flagellin C-terminal" evidence="5">
    <location>
        <begin position="218"/>
        <end position="298"/>
    </location>
</feature>
<dbReference type="NCBIfam" id="TIGR02550">
    <property type="entry name" value="flagell_flgL"/>
    <property type="match status" value="1"/>
</dbReference>
<dbReference type="PANTHER" id="PTHR42792:SF1">
    <property type="entry name" value="FLAGELLAR HOOK-ASSOCIATED PROTEIN 3"/>
    <property type="match status" value="1"/>
</dbReference>
<dbReference type="Gene3D" id="1.20.1330.10">
    <property type="entry name" value="f41 fragment of flagellin, N-terminal domain"/>
    <property type="match status" value="1"/>
</dbReference>